<evidence type="ECO:0000313" key="3">
    <source>
        <dbReference type="Proteomes" id="UP000016536"/>
    </source>
</evidence>
<feature type="compositionally biased region" description="Low complexity" evidence="1">
    <location>
        <begin position="60"/>
        <end position="81"/>
    </location>
</feature>
<dbReference type="EMBL" id="AWSE01000044">
    <property type="protein sequence ID" value="ERH24906.1"/>
    <property type="molecule type" value="Genomic_DNA"/>
</dbReference>
<feature type="region of interest" description="Disordered" evidence="1">
    <location>
        <begin position="33"/>
        <end position="92"/>
    </location>
</feature>
<dbReference type="HOGENOM" id="CLU_2406716_0_0_11"/>
<comment type="caution">
    <text evidence="2">The sequence shown here is derived from an EMBL/GenBank/DDBJ whole genome shotgun (WGS) entry which is preliminary data.</text>
</comment>
<feature type="compositionally biased region" description="Basic residues" evidence="1">
    <location>
        <begin position="82"/>
        <end position="92"/>
    </location>
</feature>
<accession>U1QSH3</accession>
<proteinExistence type="predicted"/>
<protein>
    <submittedName>
        <fullName evidence="2">Ribonuclease HII domain protein</fullName>
    </submittedName>
</protein>
<organism evidence="2 3">
    <name type="scientific">Actinomyces johnsonii F0542</name>
    <dbReference type="NCBI Taxonomy" id="1321818"/>
    <lineage>
        <taxon>Bacteria</taxon>
        <taxon>Bacillati</taxon>
        <taxon>Actinomycetota</taxon>
        <taxon>Actinomycetes</taxon>
        <taxon>Actinomycetales</taxon>
        <taxon>Actinomycetaceae</taxon>
        <taxon>Actinomyces</taxon>
    </lineage>
</organism>
<dbReference type="Proteomes" id="UP000016536">
    <property type="component" value="Unassembled WGS sequence"/>
</dbReference>
<sequence>MIVMASIGATMTMPMAPRLPVVIAIAAEPAMTRTQISEPTIDQAIDEADSGAGTTRSAGRPRNSSTLSPRRSSAPSLSPTSLRRRSHRPRRQ</sequence>
<evidence type="ECO:0000313" key="2">
    <source>
        <dbReference type="EMBL" id="ERH24906.1"/>
    </source>
</evidence>
<dbReference type="AlphaFoldDB" id="U1QSH3"/>
<name>U1QSH3_9ACTO</name>
<keyword evidence="3" id="KW-1185">Reference proteome</keyword>
<gene>
    <name evidence="2" type="ORF">HMPREF1979_00895</name>
</gene>
<reference evidence="2 3" key="1">
    <citation type="submission" date="2013-08" db="EMBL/GenBank/DDBJ databases">
        <authorList>
            <person name="Weinstock G."/>
            <person name="Sodergren E."/>
            <person name="Wylie T."/>
            <person name="Fulton L."/>
            <person name="Fulton R."/>
            <person name="Fronick C."/>
            <person name="O'Laughlin M."/>
            <person name="Godfrey J."/>
            <person name="Miner T."/>
            <person name="Herter B."/>
            <person name="Appelbaum E."/>
            <person name="Cordes M."/>
            <person name="Lek S."/>
            <person name="Wollam A."/>
            <person name="Pepin K.H."/>
            <person name="Palsikar V.B."/>
            <person name="Mitreva M."/>
            <person name="Wilson R.K."/>
        </authorList>
    </citation>
    <scope>NUCLEOTIDE SEQUENCE [LARGE SCALE GENOMIC DNA]</scope>
    <source>
        <strain evidence="2 3">F0542</strain>
    </source>
</reference>
<evidence type="ECO:0000256" key="1">
    <source>
        <dbReference type="SAM" id="MobiDB-lite"/>
    </source>
</evidence>